<dbReference type="EMBL" id="JAERQG010000001">
    <property type="protein sequence ID" value="MBL0764008.1"/>
    <property type="molecule type" value="Genomic_DNA"/>
</dbReference>
<reference evidence="1" key="1">
    <citation type="submission" date="2021-01" db="EMBL/GenBank/DDBJ databases">
        <title>Marivirga sp. nov., isolated from intertidal surface sediments.</title>
        <authorList>
            <person name="Zhang M."/>
        </authorList>
    </citation>
    <scope>NUCLEOTIDE SEQUENCE</scope>
    <source>
        <strain evidence="1">SM1354</strain>
    </source>
</reference>
<keyword evidence="2" id="KW-1185">Reference proteome</keyword>
<organism evidence="1 2">
    <name type="scientific">Marivirga atlantica</name>
    <dbReference type="NCBI Taxonomy" id="1548457"/>
    <lineage>
        <taxon>Bacteria</taxon>
        <taxon>Pseudomonadati</taxon>
        <taxon>Bacteroidota</taxon>
        <taxon>Cytophagia</taxon>
        <taxon>Cytophagales</taxon>
        <taxon>Marivirgaceae</taxon>
        <taxon>Marivirga</taxon>
    </lineage>
</organism>
<sequence length="263" mass="31123">MLLSVTTVSFAQNEEGERPANSKFKEPVTRLWINTYGNIRLTDRLFWIAQTHFRFQESATTPFLGKPAQIYNRHAISYLFSKKFVMSLGGVLRVNFNTKDEIQNEKSAVPEWRIWHQYQFATPFPHMMMYHRLRIEHRWTKGYQPDSEYIFRNRWRYMFKLKIPLNKPKLGTKTLYLSPEAELIMQSGRAVIDSPMEDLRLHTSLGYIINPRLTVATGLMYSMGQELPAGYIYNQKLTLRAHIYFAPDWRKVKDKLPIIHLDD</sequence>
<dbReference type="Pfam" id="PF10677">
    <property type="entry name" value="DUF2490"/>
    <property type="match status" value="1"/>
</dbReference>
<dbReference type="Proteomes" id="UP000642920">
    <property type="component" value="Unassembled WGS sequence"/>
</dbReference>
<proteinExistence type="predicted"/>
<dbReference type="InterPro" id="IPR019619">
    <property type="entry name" value="DUF2490"/>
</dbReference>
<protein>
    <submittedName>
        <fullName evidence="1">DUF2490 domain-containing protein</fullName>
    </submittedName>
</protein>
<accession>A0A937AI37</accession>
<evidence type="ECO:0000313" key="1">
    <source>
        <dbReference type="EMBL" id="MBL0764008.1"/>
    </source>
</evidence>
<comment type="caution">
    <text evidence="1">The sequence shown here is derived from an EMBL/GenBank/DDBJ whole genome shotgun (WGS) entry which is preliminary data.</text>
</comment>
<name>A0A937AI37_9BACT</name>
<evidence type="ECO:0000313" key="2">
    <source>
        <dbReference type="Proteomes" id="UP000642920"/>
    </source>
</evidence>
<gene>
    <name evidence="1" type="ORF">JKP34_02015</name>
</gene>
<dbReference type="AlphaFoldDB" id="A0A937AI37"/>